<evidence type="ECO:0000313" key="3">
    <source>
        <dbReference type="Proteomes" id="UP001228049"/>
    </source>
</evidence>
<protein>
    <submittedName>
        <fullName evidence="2">Ferredoxin--NADP reductase</fullName>
    </submittedName>
</protein>
<dbReference type="AlphaFoldDB" id="A0AAD9B177"/>
<organism evidence="2 3">
    <name type="scientific">Dissostichus eleginoides</name>
    <name type="common">Patagonian toothfish</name>
    <name type="synonym">Dissostichus amissus</name>
    <dbReference type="NCBI Taxonomy" id="100907"/>
    <lineage>
        <taxon>Eukaryota</taxon>
        <taxon>Metazoa</taxon>
        <taxon>Chordata</taxon>
        <taxon>Craniata</taxon>
        <taxon>Vertebrata</taxon>
        <taxon>Euteleostomi</taxon>
        <taxon>Actinopterygii</taxon>
        <taxon>Neopterygii</taxon>
        <taxon>Teleostei</taxon>
        <taxon>Neoteleostei</taxon>
        <taxon>Acanthomorphata</taxon>
        <taxon>Eupercaria</taxon>
        <taxon>Perciformes</taxon>
        <taxon>Notothenioidei</taxon>
        <taxon>Nototheniidae</taxon>
        <taxon>Dissostichus</taxon>
    </lineage>
</organism>
<name>A0AAD9B177_DISEL</name>
<reference evidence="2" key="1">
    <citation type="submission" date="2023-04" db="EMBL/GenBank/DDBJ databases">
        <title>Chromosome-level genome of Chaenocephalus aceratus.</title>
        <authorList>
            <person name="Park H."/>
        </authorList>
    </citation>
    <scope>NUCLEOTIDE SEQUENCE</scope>
    <source>
        <strain evidence="2">DE</strain>
        <tissue evidence="2">Muscle</tissue>
    </source>
</reference>
<feature type="region of interest" description="Disordered" evidence="1">
    <location>
        <begin position="91"/>
        <end position="110"/>
    </location>
</feature>
<dbReference type="EMBL" id="JASDAP010000491">
    <property type="protein sequence ID" value="KAK1874661.1"/>
    <property type="molecule type" value="Genomic_DNA"/>
</dbReference>
<dbReference type="Proteomes" id="UP001228049">
    <property type="component" value="Unassembled WGS sequence"/>
</dbReference>
<comment type="caution">
    <text evidence="2">The sequence shown here is derived from an EMBL/GenBank/DDBJ whole genome shotgun (WGS) entry which is preliminary data.</text>
</comment>
<keyword evidence="3" id="KW-1185">Reference proteome</keyword>
<sequence>MDLKALETKWRTVLSSILDELTGDEFRKLLFNLEKIPQGKKGGRPRGDMPSVIIQYYGTEGSIALIDRQMRNLPRLDAAVQQPLRGMKDELKKLQEKSKEVSGSSGETQIMIDSTQKLALSPQAPQRFPEAAVKPRG</sequence>
<proteinExistence type="predicted"/>
<feature type="region of interest" description="Disordered" evidence="1">
    <location>
        <begin position="117"/>
        <end position="137"/>
    </location>
</feature>
<accession>A0AAD9B177</accession>
<gene>
    <name evidence="2" type="ORF">KUDE01_006884</name>
</gene>
<evidence type="ECO:0000313" key="2">
    <source>
        <dbReference type="EMBL" id="KAK1874661.1"/>
    </source>
</evidence>
<evidence type="ECO:0000256" key="1">
    <source>
        <dbReference type="SAM" id="MobiDB-lite"/>
    </source>
</evidence>
<feature type="compositionally biased region" description="Basic and acidic residues" evidence="1">
    <location>
        <begin position="91"/>
        <end position="100"/>
    </location>
</feature>